<name>A0A5I0BDR0_SALET</name>
<organism evidence="2">
    <name type="scientific">Salmonella enterica subsp. enterica serovar Koketime</name>
    <dbReference type="NCBI Taxonomy" id="2564632"/>
    <lineage>
        <taxon>Bacteria</taxon>
        <taxon>Pseudomonadati</taxon>
        <taxon>Pseudomonadota</taxon>
        <taxon>Gammaproteobacteria</taxon>
        <taxon>Enterobacterales</taxon>
        <taxon>Enterobacteriaceae</taxon>
        <taxon>Salmonella</taxon>
    </lineage>
</organism>
<sequence>MKRLLLLFFIPVLSNASPVNGGVSGADGKIHEVLSVAMSVRVNDIIVRETEEGNDVPPDAYPETVRSVSLALTGRVNLSEYSRYNGRSWANILLRSDNLSASFFDSHDVSFGWGGKSCQGALKWVISGYPQFNTSVKNPVAEINGVCKQQPYNATPGAYFSSRSGNVYSMRYQDGYINGYTFNDVINYFNEVYRAAVYRQYERSFKDFINEYPLCSSFNLEINDDDDIKPSGQIYPYNVNGSSVSLMSSYRVKLSSPFTTSCMLNDRPVTQKGGHMPLIDTSVFVNAPGYENGKVDSYIPDIFNGSDALLLNSYMSAMSRKIIPALAFSSLLNMAWAEASAYPDYRGIPYSETYRITESDVLSVMNNRNVNPSAADAYAQIPEKGVYLMYWSDTHNSYVTQEVFEASKKVEVDLGPNPGTEAPELVQGVISDSLNPLFNVMPFLKNFRLDVRQVSCPIWTFNVFGQSIPMTSFCDIAEQNRSLISLVFIIQWTITSLIILVRT</sequence>
<dbReference type="EMBL" id="AAIJKB010000003">
    <property type="protein sequence ID" value="ECE8853594.1"/>
    <property type="molecule type" value="Genomic_DNA"/>
</dbReference>
<accession>A0A5I0BDR0</accession>
<dbReference type="AlphaFoldDB" id="A0A5I0BDR0"/>
<feature type="chain" id="PRO_5023850286" evidence="1">
    <location>
        <begin position="22"/>
        <end position="503"/>
    </location>
</feature>
<evidence type="ECO:0000256" key="1">
    <source>
        <dbReference type="SAM" id="SignalP"/>
    </source>
</evidence>
<feature type="signal peptide" evidence="1">
    <location>
        <begin position="1"/>
        <end position="21"/>
    </location>
</feature>
<evidence type="ECO:0000313" key="2">
    <source>
        <dbReference type="EMBL" id="ECE8853594.1"/>
    </source>
</evidence>
<proteinExistence type="predicted"/>
<reference evidence="2" key="1">
    <citation type="submission" date="2019-02" db="EMBL/GenBank/DDBJ databases">
        <authorList>
            <person name="Ashton P.M."/>
            <person name="Dallman T."/>
            <person name="Nair S."/>
            <person name="De Pinna E."/>
            <person name="Peters T."/>
            <person name="Grant K."/>
        </authorList>
    </citation>
    <scope>NUCLEOTIDE SEQUENCE</scope>
    <source>
        <strain evidence="2">446642</strain>
    </source>
</reference>
<gene>
    <name evidence="2" type="ORF">EWG69_05180</name>
</gene>
<keyword evidence="1" id="KW-0732">Signal</keyword>
<comment type="caution">
    <text evidence="2">The sequence shown here is derived from an EMBL/GenBank/DDBJ whole genome shotgun (WGS) entry which is preliminary data.</text>
</comment>
<protein>
    <submittedName>
        <fullName evidence="2">Uncharacterized protein</fullName>
    </submittedName>
</protein>